<dbReference type="EMBL" id="LAZR01018043">
    <property type="protein sequence ID" value="KKL97931.1"/>
    <property type="molecule type" value="Genomic_DNA"/>
</dbReference>
<dbReference type="AlphaFoldDB" id="A0A0F9H4N0"/>
<gene>
    <name evidence="1" type="ORF">LCGC14_1829460</name>
</gene>
<organism evidence="1">
    <name type="scientific">marine sediment metagenome</name>
    <dbReference type="NCBI Taxonomy" id="412755"/>
    <lineage>
        <taxon>unclassified sequences</taxon>
        <taxon>metagenomes</taxon>
        <taxon>ecological metagenomes</taxon>
    </lineage>
</organism>
<name>A0A0F9H4N0_9ZZZZ</name>
<evidence type="ECO:0000313" key="1">
    <source>
        <dbReference type="EMBL" id="KKL97931.1"/>
    </source>
</evidence>
<comment type="caution">
    <text evidence="1">The sequence shown here is derived from an EMBL/GenBank/DDBJ whole genome shotgun (WGS) entry which is preliminary data.</text>
</comment>
<reference evidence="1" key="1">
    <citation type="journal article" date="2015" name="Nature">
        <title>Complex archaea that bridge the gap between prokaryotes and eukaryotes.</title>
        <authorList>
            <person name="Spang A."/>
            <person name="Saw J.H."/>
            <person name="Jorgensen S.L."/>
            <person name="Zaremba-Niedzwiedzka K."/>
            <person name="Martijn J."/>
            <person name="Lind A.E."/>
            <person name="van Eijk R."/>
            <person name="Schleper C."/>
            <person name="Guy L."/>
            <person name="Ettema T.J."/>
        </authorList>
    </citation>
    <scope>NUCLEOTIDE SEQUENCE</scope>
</reference>
<proteinExistence type="predicted"/>
<accession>A0A0F9H4N0</accession>
<sequence>MEFKFDEFAVETKFRDRLDEYMPGVLLVRPARVDSELGIQVIMLDKLVEQNNPDAIAIVVRQATEVMSRKVAELQATTSRVLLVEPLQFKYVRGEYTSGGEKIVDGTGKKNGTEVFITTKIEELE</sequence>
<protein>
    <submittedName>
        <fullName evidence="1">Uncharacterized protein</fullName>
    </submittedName>
</protein>